<comment type="caution">
    <text evidence="3">The sequence shown here is derived from an EMBL/GenBank/DDBJ whole genome shotgun (WGS) entry which is preliminary data.</text>
</comment>
<dbReference type="EC" id="1.4.3.-" evidence="3"/>
<reference evidence="3 4" key="1">
    <citation type="submission" date="2019-07" db="EMBL/GenBank/DDBJ databases">
        <title>Tepidimonas aquatica CLN-1 draft genome.</title>
        <authorList>
            <person name="Da Costa M.S."/>
            <person name="Froufe H.J.C."/>
            <person name="Egas C."/>
            <person name="Albuquerque L."/>
        </authorList>
    </citation>
    <scope>NUCLEOTIDE SEQUENCE [LARGE SCALE GENOMIC DNA]</scope>
    <source>
        <strain evidence="3 4">CLN-1</strain>
    </source>
</reference>
<dbReference type="PANTHER" id="PTHR13847">
    <property type="entry name" value="SARCOSINE DEHYDROGENASE-RELATED"/>
    <property type="match status" value="1"/>
</dbReference>
<feature type="domain" description="FAD dependent oxidoreductase" evidence="2">
    <location>
        <begin position="39"/>
        <end position="394"/>
    </location>
</feature>
<dbReference type="Pfam" id="PF01266">
    <property type="entry name" value="DAO"/>
    <property type="match status" value="1"/>
</dbReference>
<evidence type="ECO:0000313" key="3">
    <source>
        <dbReference type="EMBL" id="TSE21877.1"/>
    </source>
</evidence>
<dbReference type="AlphaFoldDB" id="A0A554WE99"/>
<dbReference type="PRINTS" id="PR00411">
    <property type="entry name" value="PNDRDTASEI"/>
</dbReference>
<evidence type="ECO:0000313" key="4">
    <source>
        <dbReference type="Proteomes" id="UP000318554"/>
    </source>
</evidence>
<dbReference type="PANTHER" id="PTHR13847:SF281">
    <property type="entry name" value="FAD DEPENDENT OXIDOREDUCTASE DOMAIN-CONTAINING PROTEIN"/>
    <property type="match status" value="1"/>
</dbReference>
<keyword evidence="1 3" id="KW-0560">Oxidoreductase</keyword>
<dbReference type="GO" id="GO:0016491">
    <property type="term" value="F:oxidoreductase activity"/>
    <property type="evidence" value="ECO:0007669"/>
    <property type="project" value="UniProtKB-KW"/>
</dbReference>
<keyword evidence="4" id="KW-1185">Reference proteome</keyword>
<dbReference type="Gene3D" id="3.30.9.10">
    <property type="entry name" value="D-Amino Acid Oxidase, subunit A, domain 2"/>
    <property type="match status" value="1"/>
</dbReference>
<dbReference type="GO" id="GO:0005737">
    <property type="term" value="C:cytoplasm"/>
    <property type="evidence" value="ECO:0007669"/>
    <property type="project" value="TreeGrafter"/>
</dbReference>
<evidence type="ECO:0000256" key="1">
    <source>
        <dbReference type="ARBA" id="ARBA00023002"/>
    </source>
</evidence>
<accession>A0A554WE99</accession>
<dbReference type="EMBL" id="VJNA01000035">
    <property type="protein sequence ID" value="TSE21877.1"/>
    <property type="molecule type" value="Genomic_DNA"/>
</dbReference>
<dbReference type="InterPro" id="IPR006076">
    <property type="entry name" value="FAD-dep_OxRdtase"/>
</dbReference>
<evidence type="ECO:0000259" key="2">
    <source>
        <dbReference type="Pfam" id="PF01266"/>
    </source>
</evidence>
<sequence length="439" mass="48032">MLRPSLLRSDTQLNTDSYYEASVVRPPAQPALAGRQRADVVVVGGGFAGLSAALELAERGRRVVLLEADRIGAGASGRNGGQAIVGYACGMATLERQLGRDDARRAWQWSLEAVELIEQRVQRYGIACEWRRGYLYVADRPRKAQALRAEMDALAQDYGFATQWAQGEDVQRWLASPRYVAAAYEAISGHLHPLKYALGLARAAQQAGVVVHEGSPVRRLVHDAHGVRVLTDGGEVRADWAVVAGNCTLPEHGPGVLPSIHARIMPVGTYIVATEPLDPERAQALIPSGAAVCDTNVVLDYFRLSADDRLLFGGRVSYTTMTPPRLRATMQRRMLAVFPQLAGVRLTHLWGGFVDITMNRAPDFGRIGQRVYYLQGFSGHGVALTGWAGRCVAEAIVGHSERFDVLARLRHRPFPGGPWLRTPLLALGMAWHRLRDVLG</sequence>
<name>A0A554WE99_9BURK</name>
<protein>
    <submittedName>
        <fullName evidence="3">Gamma-glutamylputrescine oxidoreductase</fullName>
        <ecNumber evidence="3">1.4.3.-</ecNumber>
    </submittedName>
</protein>
<dbReference type="OrthoDB" id="9342835at2"/>
<organism evidence="3 4">
    <name type="scientific">Tepidimonas aquatica</name>
    <dbReference type="NCBI Taxonomy" id="247482"/>
    <lineage>
        <taxon>Bacteria</taxon>
        <taxon>Pseudomonadati</taxon>
        <taxon>Pseudomonadota</taxon>
        <taxon>Betaproteobacteria</taxon>
        <taxon>Burkholderiales</taxon>
        <taxon>Tepidimonas</taxon>
    </lineage>
</organism>
<dbReference type="Proteomes" id="UP000318554">
    <property type="component" value="Unassembled WGS sequence"/>
</dbReference>
<dbReference type="Gene3D" id="3.50.50.60">
    <property type="entry name" value="FAD/NAD(P)-binding domain"/>
    <property type="match status" value="1"/>
</dbReference>
<dbReference type="InterPro" id="IPR036188">
    <property type="entry name" value="FAD/NAD-bd_sf"/>
</dbReference>
<proteinExistence type="predicted"/>
<dbReference type="RefSeq" id="WP_144326752.1">
    <property type="nucleotide sequence ID" value="NZ_VJNA01000035.1"/>
</dbReference>
<dbReference type="SUPFAM" id="SSF51905">
    <property type="entry name" value="FAD/NAD(P)-binding domain"/>
    <property type="match status" value="1"/>
</dbReference>
<gene>
    <name evidence="3" type="primary">puuB</name>
    <name evidence="3" type="ORF">Taqua_02253</name>
</gene>